<dbReference type="RefSeq" id="WP_007202738.1">
    <property type="nucleotide sequence ID" value="NZ_AKKV01000030.1"/>
</dbReference>
<comment type="caution">
    <text evidence="2">The sequence shown here is derived from an EMBL/GenBank/DDBJ whole genome shotgun (WGS) entry which is preliminary data.</text>
</comment>
<dbReference type="Proteomes" id="UP000004080">
    <property type="component" value="Unassembled WGS sequence"/>
</dbReference>
<keyword evidence="1" id="KW-0472">Membrane</keyword>
<dbReference type="PATRIC" id="fig|1196324.3.peg.2717"/>
<evidence type="ECO:0000313" key="3">
    <source>
        <dbReference type="Proteomes" id="UP000004080"/>
    </source>
</evidence>
<gene>
    <name evidence="2" type="ORF">A374_13300</name>
</gene>
<name>I8UCL7_9BACL</name>
<keyword evidence="3" id="KW-1185">Reference proteome</keyword>
<dbReference type="InterPro" id="IPR053170">
    <property type="entry name" value="Transcription_regulator"/>
</dbReference>
<dbReference type="Pfam" id="PF04307">
    <property type="entry name" value="YdjM"/>
    <property type="match status" value="1"/>
</dbReference>
<feature type="transmembrane region" description="Helical" evidence="1">
    <location>
        <begin position="69"/>
        <end position="87"/>
    </location>
</feature>
<evidence type="ECO:0000313" key="2">
    <source>
        <dbReference type="EMBL" id="EIT84670.1"/>
    </source>
</evidence>
<keyword evidence="1" id="KW-0812">Transmembrane</keyword>
<feature type="transmembrane region" description="Helical" evidence="1">
    <location>
        <begin position="127"/>
        <end position="152"/>
    </location>
</feature>
<keyword evidence="1" id="KW-1133">Transmembrane helix</keyword>
<dbReference type="PANTHER" id="PTHR40031:SF1">
    <property type="entry name" value="MEMBRANE-BOUND METAL-DEPENDENT HYDROLASE"/>
    <property type="match status" value="1"/>
</dbReference>
<evidence type="ECO:0000256" key="1">
    <source>
        <dbReference type="SAM" id="Phobius"/>
    </source>
</evidence>
<organism evidence="2 3">
    <name type="scientific">Fictibacillus macauensis ZFHKF-1</name>
    <dbReference type="NCBI Taxonomy" id="1196324"/>
    <lineage>
        <taxon>Bacteria</taxon>
        <taxon>Bacillati</taxon>
        <taxon>Bacillota</taxon>
        <taxon>Bacilli</taxon>
        <taxon>Bacillales</taxon>
        <taxon>Fictibacillaceae</taxon>
        <taxon>Fictibacillus</taxon>
    </lineage>
</organism>
<dbReference type="eggNOG" id="COG1988">
    <property type="taxonomic scope" value="Bacteria"/>
</dbReference>
<dbReference type="InterPro" id="IPR007404">
    <property type="entry name" value="YdjM-like"/>
</dbReference>
<sequence>MDTGTHIVMGLGLGGLAMLDPVVSADPITAQAVLIGTLVGSQAPDFDTILKLKNNAVYIRNHRGITHSVPALLIWPALLAPFIHLFFPESNGLHLWLWTSIAVIIHVFVDIFNAYGTQALYPFSKRWVALGVINIFDPFIFITHLVALALWYVGFQPGIIFAALYVLLIAYYIARIWSRHRVARAVATQIPETKDVIISPSLKWSHYHIAVKTKRQFFVANMTHGVLTILDTFDRMAIPNTPIMHAAMNDKNISAFLSFSPVYRWEAERNSLGYEVRFIDLRYRSKGHYPFVALVQLDHQLKCVTSYTGWVYSEDRLRKKMDITPSKLIKN</sequence>
<dbReference type="STRING" id="1196324.A374_13300"/>
<dbReference type="AlphaFoldDB" id="I8UCL7"/>
<feature type="transmembrane region" description="Helical" evidence="1">
    <location>
        <begin position="93"/>
        <end position="115"/>
    </location>
</feature>
<keyword evidence="2" id="KW-0378">Hydrolase</keyword>
<dbReference type="PANTHER" id="PTHR40031">
    <property type="entry name" value="HYPOTHETICAL MEMBRANE SPANNING PROTEIN"/>
    <property type="match status" value="1"/>
</dbReference>
<proteinExistence type="predicted"/>
<dbReference type="GO" id="GO:0016787">
    <property type="term" value="F:hydrolase activity"/>
    <property type="evidence" value="ECO:0007669"/>
    <property type="project" value="UniProtKB-KW"/>
</dbReference>
<dbReference type="OrthoDB" id="110250at2"/>
<dbReference type="EMBL" id="AKKV01000030">
    <property type="protein sequence ID" value="EIT84670.1"/>
    <property type="molecule type" value="Genomic_DNA"/>
</dbReference>
<accession>I8UCL7</accession>
<feature type="transmembrane region" description="Helical" evidence="1">
    <location>
        <begin position="158"/>
        <end position="174"/>
    </location>
</feature>
<reference evidence="2 3" key="1">
    <citation type="journal article" date="2012" name="J. Bacteriol.">
        <title>Genome of Bacillus macauensis ZFHKF-1, a Long-Chain-Forming Bacterium.</title>
        <authorList>
            <person name="Cai L."/>
            <person name="Zhang T."/>
        </authorList>
    </citation>
    <scope>NUCLEOTIDE SEQUENCE [LARGE SCALE GENOMIC DNA]</scope>
    <source>
        <strain evidence="2 3">ZFHKF-1</strain>
    </source>
</reference>
<protein>
    <submittedName>
        <fullName evidence="2">Membrane-bound metal-dependent hydrolase</fullName>
    </submittedName>
</protein>